<keyword evidence="4" id="KW-1185">Reference proteome</keyword>
<dbReference type="InterPro" id="IPR002190">
    <property type="entry name" value="MHD_dom"/>
</dbReference>
<dbReference type="PANTHER" id="PTHR11736:SF14">
    <property type="entry name" value="NSE3 HOMOLOG, SMC5-SMC6 COMPLEX COMPONENT"/>
    <property type="match status" value="1"/>
</dbReference>
<name>A0A316ZAI1_9BASI</name>
<evidence type="ECO:0000313" key="4">
    <source>
        <dbReference type="Proteomes" id="UP000245946"/>
    </source>
</evidence>
<evidence type="ECO:0000313" key="3">
    <source>
        <dbReference type="EMBL" id="PWN98028.1"/>
    </source>
</evidence>
<dbReference type="PANTHER" id="PTHR11736">
    <property type="entry name" value="MELANOMA-ASSOCIATED ANTIGEN MAGE ANTIGEN"/>
    <property type="match status" value="1"/>
</dbReference>
<feature type="region of interest" description="Disordered" evidence="1">
    <location>
        <begin position="359"/>
        <end position="390"/>
    </location>
</feature>
<feature type="compositionally biased region" description="Low complexity" evidence="1">
    <location>
        <begin position="448"/>
        <end position="465"/>
    </location>
</feature>
<dbReference type="EMBL" id="KZ819293">
    <property type="protein sequence ID" value="PWN98028.1"/>
    <property type="molecule type" value="Genomic_DNA"/>
</dbReference>
<dbReference type="InterPro" id="IPR037445">
    <property type="entry name" value="MAGE"/>
</dbReference>
<dbReference type="Proteomes" id="UP000245946">
    <property type="component" value="Unassembled WGS sequence"/>
</dbReference>
<feature type="region of interest" description="Disordered" evidence="1">
    <location>
        <begin position="191"/>
        <end position="217"/>
    </location>
</feature>
<feature type="compositionally biased region" description="Acidic residues" evidence="1">
    <location>
        <begin position="40"/>
        <end position="63"/>
    </location>
</feature>
<feature type="region of interest" description="Disordered" evidence="1">
    <location>
        <begin position="419"/>
        <end position="471"/>
    </location>
</feature>
<dbReference type="SMART" id="SM01373">
    <property type="entry name" value="MAGE"/>
    <property type="match status" value="1"/>
</dbReference>
<feature type="compositionally biased region" description="Low complexity" evidence="1">
    <location>
        <begin position="21"/>
        <end position="30"/>
    </location>
</feature>
<dbReference type="OrthoDB" id="205198at2759"/>
<dbReference type="RefSeq" id="XP_025598307.1">
    <property type="nucleotide sequence ID" value="XM_025745275.1"/>
</dbReference>
<accession>A0A316ZAI1</accession>
<feature type="compositionally biased region" description="Basic and acidic residues" evidence="1">
    <location>
        <begin position="9"/>
        <end position="20"/>
    </location>
</feature>
<evidence type="ECO:0000256" key="1">
    <source>
        <dbReference type="SAM" id="MobiDB-lite"/>
    </source>
</evidence>
<dbReference type="Gene3D" id="1.10.10.1200">
    <property type="entry name" value="MAGE homology domain, winged helix WH1 motif"/>
    <property type="match status" value="1"/>
</dbReference>
<sequence>MPANTYARDGARRRAARDGAGESSRGASRSNGRRARQHSEEEEEEEEEGDDGDAGVIELDDDSGGERGGSADGNDDESDAGQEEHFRMARRKKLPVGKAAQTAGEKLGRQELNRKAQDLVRLALFSEHRRGALRRDEITEKVIGKASTRAFPVIFNKAAKILRATFGMELVELRARGTESQAHLNQATQALEKEAAGSGARKKRAREESADAEPSEKGVLSHSYVLRSLIPQRLIAGMGTPDAALQAPAAGPSQGRAADARDGEGVMIDWRRADGQQAAMGLLMILLSLILLNQRVLPDEQMRASLRRLALDPTEPLPRALCNDLPSGGAAGAGDGRPTVDAFLGTLVKQGYLERVRSASAAGGGGGRAAEGAASGKRAMARRRKDGDEAEAFEWRWGARSEIEIGERNVAHFVGEVRLGAPPGDGGARNADGRERRARASGAGAGARGPRASGAGAAPATQGSAAREKALLKEIERAAGSQLVD</sequence>
<dbReference type="InterPro" id="IPR041898">
    <property type="entry name" value="MAGE_WH1"/>
</dbReference>
<dbReference type="GO" id="GO:0006281">
    <property type="term" value="P:DNA repair"/>
    <property type="evidence" value="ECO:0007669"/>
    <property type="project" value="TreeGrafter"/>
</dbReference>
<dbReference type="AlphaFoldDB" id="A0A316ZAI1"/>
<evidence type="ECO:0000259" key="2">
    <source>
        <dbReference type="SMART" id="SM01373"/>
    </source>
</evidence>
<proteinExistence type="predicted"/>
<dbReference type="InterPro" id="IPR041899">
    <property type="entry name" value="MAGE_WH2"/>
</dbReference>
<organism evidence="3 4">
    <name type="scientific">Tilletiopsis washingtonensis</name>
    <dbReference type="NCBI Taxonomy" id="58919"/>
    <lineage>
        <taxon>Eukaryota</taxon>
        <taxon>Fungi</taxon>
        <taxon>Dikarya</taxon>
        <taxon>Basidiomycota</taxon>
        <taxon>Ustilaginomycotina</taxon>
        <taxon>Exobasidiomycetes</taxon>
        <taxon>Entylomatales</taxon>
        <taxon>Entylomatales incertae sedis</taxon>
        <taxon>Tilletiopsis</taxon>
    </lineage>
</organism>
<dbReference type="STRING" id="58919.A0A316ZAI1"/>
<dbReference type="GO" id="GO:0005634">
    <property type="term" value="C:nucleus"/>
    <property type="evidence" value="ECO:0007669"/>
    <property type="project" value="TreeGrafter"/>
</dbReference>
<feature type="region of interest" description="Disordered" evidence="1">
    <location>
        <begin position="1"/>
        <end position="106"/>
    </location>
</feature>
<gene>
    <name evidence="3" type="ORF">FA09DRAFT_360823</name>
</gene>
<dbReference type="GeneID" id="37272819"/>
<dbReference type="Gene3D" id="1.10.10.1210">
    <property type="entry name" value="MAGE homology domain, winged helix WH2 motif"/>
    <property type="match status" value="1"/>
</dbReference>
<dbReference type="Pfam" id="PF01454">
    <property type="entry name" value="MAGE"/>
    <property type="match status" value="1"/>
</dbReference>
<reference evidence="3 4" key="1">
    <citation type="journal article" date="2018" name="Mol. Biol. Evol.">
        <title>Broad Genomic Sampling Reveals a Smut Pathogenic Ancestry of the Fungal Clade Ustilaginomycotina.</title>
        <authorList>
            <person name="Kijpornyongpan T."/>
            <person name="Mondo S.J."/>
            <person name="Barry K."/>
            <person name="Sandor L."/>
            <person name="Lee J."/>
            <person name="Lipzen A."/>
            <person name="Pangilinan J."/>
            <person name="LaButti K."/>
            <person name="Hainaut M."/>
            <person name="Henrissat B."/>
            <person name="Grigoriev I.V."/>
            <person name="Spatafora J.W."/>
            <person name="Aime M.C."/>
        </authorList>
    </citation>
    <scope>NUCLEOTIDE SEQUENCE [LARGE SCALE GENOMIC DNA]</scope>
    <source>
        <strain evidence="3 4">MCA 4186</strain>
    </source>
</reference>
<protein>
    <submittedName>
        <fullName evidence="3">MAGE-domain-containing protein</fullName>
    </submittedName>
</protein>
<feature type="domain" description="MAGE" evidence="2">
    <location>
        <begin position="119"/>
        <end position="410"/>
    </location>
</feature>